<dbReference type="Proteomes" id="UP000095598">
    <property type="component" value="Unassembled WGS sequence"/>
</dbReference>
<name>A0A173UD31_ANAHA</name>
<accession>A0A173UD31</accession>
<evidence type="ECO:0000313" key="1">
    <source>
        <dbReference type="EMBL" id="CUN12246.1"/>
    </source>
</evidence>
<dbReference type="EMBL" id="CYXT01000025">
    <property type="protein sequence ID" value="CUN12246.1"/>
    <property type="molecule type" value="Genomic_DNA"/>
</dbReference>
<dbReference type="AlphaFoldDB" id="A0A173UD31"/>
<protein>
    <submittedName>
        <fullName evidence="1">Uncharacterized protein</fullName>
    </submittedName>
</protein>
<sequence length="159" mass="18138">MLISKNIQIEFANSSIKAMDAIHDIREGVRSASLNLYSRYNVQIQMPMLYDNDKVVVEIKIPEEIVERFSIGPHLKGVANYLLKNCNGRYDQYVVGKRLLVYTEVAAPNMSDNSLSMEDRLEAVAKFAKLLERSDEEAMETIEKILKILKNTENEIIGL</sequence>
<dbReference type="RefSeq" id="WP_055259560.1">
    <property type="nucleotide sequence ID" value="NZ_CYXT01000025.1"/>
</dbReference>
<proteinExistence type="predicted"/>
<organism evidence="1 2">
    <name type="scientific">Anaerostipes hadrus</name>
    <dbReference type="NCBI Taxonomy" id="649756"/>
    <lineage>
        <taxon>Bacteria</taxon>
        <taxon>Bacillati</taxon>
        <taxon>Bacillota</taxon>
        <taxon>Clostridia</taxon>
        <taxon>Lachnospirales</taxon>
        <taxon>Lachnospiraceae</taxon>
        <taxon>Anaerostipes</taxon>
    </lineage>
</organism>
<gene>
    <name evidence="1" type="ORF">ERS852425_02761</name>
</gene>
<evidence type="ECO:0000313" key="2">
    <source>
        <dbReference type="Proteomes" id="UP000095598"/>
    </source>
</evidence>
<reference evidence="1 2" key="1">
    <citation type="submission" date="2015-09" db="EMBL/GenBank/DDBJ databases">
        <authorList>
            <consortium name="Pathogen Informatics"/>
        </authorList>
    </citation>
    <scope>NUCLEOTIDE SEQUENCE [LARGE SCALE GENOMIC DNA]</scope>
    <source>
        <strain evidence="1 2">2789STDY5608868</strain>
    </source>
</reference>